<dbReference type="Pfam" id="PF01845">
    <property type="entry name" value="CcdB"/>
    <property type="match status" value="1"/>
</dbReference>
<evidence type="ECO:0000256" key="5">
    <source>
        <dbReference type="ARBA" id="ARBA00023163"/>
    </source>
</evidence>
<dbReference type="Proteomes" id="UP000216998">
    <property type="component" value="Unassembled WGS sequence"/>
</dbReference>
<comment type="similarity">
    <text evidence="1">Belongs to the CcdB toxin family.</text>
</comment>
<evidence type="ECO:0000256" key="6">
    <source>
        <dbReference type="ARBA" id="ARBA00029628"/>
    </source>
</evidence>
<proteinExistence type="inferred from homology"/>
<dbReference type="OrthoDB" id="9813510at2"/>
<dbReference type="EMBL" id="NOXU01000017">
    <property type="protein sequence ID" value="OYQ37138.1"/>
    <property type="molecule type" value="Genomic_DNA"/>
</dbReference>
<evidence type="ECO:0000256" key="4">
    <source>
        <dbReference type="ARBA" id="ARBA00023015"/>
    </source>
</evidence>
<evidence type="ECO:0000313" key="8">
    <source>
        <dbReference type="EMBL" id="OYQ37138.1"/>
    </source>
</evidence>
<dbReference type="SUPFAM" id="SSF50118">
    <property type="entry name" value="Cell growth inhibitor/plasmid maintenance toxic component"/>
    <property type="match status" value="1"/>
</dbReference>
<evidence type="ECO:0000313" key="9">
    <source>
        <dbReference type="Proteomes" id="UP000216998"/>
    </source>
</evidence>
<reference evidence="8 9" key="1">
    <citation type="submission" date="2017-07" db="EMBL/GenBank/DDBJ databases">
        <title>Niveispirillum cyanobacteriorum sp. nov., isolated from cyanobacterial aggregates in a eutrophic lake.</title>
        <authorList>
            <person name="Cai H."/>
        </authorList>
    </citation>
    <scope>NUCLEOTIDE SEQUENCE [LARGE SCALE GENOMIC DNA]</scope>
    <source>
        <strain evidence="9">TH1-14</strain>
    </source>
</reference>
<name>A0A255Z6P0_9PROT</name>
<dbReference type="InterPro" id="IPR011067">
    <property type="entry name" value="Plasmid_toxin/cell-grow_inhib"/>
</dbReference>
<keyword evidence="5" id="KW-0804">Transcription</keyword>
<keyword evidence="3" id="KW-0678">Repressor</keyword>
<dbReference type="Gene3D" id="2.30.30.110">
    <property type="match status" value="1"/>
</dbReference>
<keyword evidence="4" id="KW-0805">Transcription regulation</keyword>
<evidence type="ECO:0000256" key="7">
    <source>
        <dbReference type="ARBA" id="ARBA00033135"/>
    </source>
</evidence>
<gene>
    <name evidence="8" type="ORF">CHU95_01980</name>
</gene>
<organism evidence="8 9">
    <name type="scientific">Niveispirillum lacus</name>
    <dbReference type="NCBI Taxonomy" id="1981099"/>
    <lineage>
        <taxon>Bacteria</taxon>
        <taxon>Pseudomonadati</taxon>
        <taxon>Pseudomonadota</taxon>
        <taxon>Alphaproteobacteria</taxon>
        <taxon>Rhodospirillales</taxon>
        <taxon>Azospirillaceae</taxon>
        <taxon>Niveispirillum</taxon>
    </lineage>
</organism>
<protein>
    <recommendedName>
        <fullName evidence="2">Toxin CcdB</fullName>
    </recommendedName>
    <alternativeName>
        <fullName evidence="7">Cytotoxic protein CcdB</fullName>
    </alternativeName>
    <alternativeName>
        <fullName evidence="6">Protein LetD</fullName>
    </alternativeName>
</protein>
<accession>A0A255Z6P0</accession>
<evidence type="ECO:0000256" key="2">
    <source>
        <dbReference type="ARBA" id="ARBA00015075"/>
    </source>
</evidence>
<sequence>MARFDVHVLPGPRSFYLLDVQANLLDRLETRVVVPLFPEKEAPPPIAGLNPVFDIQGQRHVMVTQSIATLRRRDLGKIIQSLDDQHQRITKALDMLLTGF</sequence>
<keyword evidence="9" id="KW-1185">Reference proteome</keyword>
<dbReference type="InterPro" id="IPR002712">
    <property type="entry name" value="CcdB"/>
</dbReference>
<evidence type="ECO:0000256" key="3">
    <source>
        <dbReference type="ARBA" id="ARBA00022491"/>
    </source>
</evidence>
<dbReference type="GO" id="GO:0006276">
    <property type="term" value="P:plasmid maintenance"/>
    <property type="evidence" value="ECO:0007669"/>
    <property type="project" value="InterPro"/>
</dbReference>
<comment type="caution">
    <text evidence="8">The sequence shown here is derived from an EMBL/GenBank/DDBJ whole genome shotgun (WGS) entry which is preliminary data.</text>
</comment>
<dbReference type="AlphaFoldDB" id="A0A255Z6P0"/>
<evidence type="ECO:0000256" key="1">
    <source>
        <dbReference type="ARBA" id="ARBA00005230"/>
    </source>
</evidence>
<dbReference type="GO" id="GO:0008657">
    <property type="term" value="F:DNA topoisomerase type II (double strand cut, ATP-hydrolyzing) inhibitor activity"/>
    <property type="evidence" value="ECO:0007669"/>
    <property type="project" value="InterPro"/>
</dbReference>
<dbReference type="RefSeq" id="WP_094453210.1">
    <property type="nucleotide sequence ID" value="NZ_NOXU01000017.1"/>
</dbReference>